<dbReference type="Gene3D" id="1.10.443.10">
    <property type="entry name" value="Intergrase catalytic core"/>
    <property type="match status" value="1"/>
</dbReference>
<dbReference type="OrthoDB" id="283809at2"/>
<accession>D9QV68</accession>
<dbReference type="InterPro" id="IPR011010">
    <property type="entry name" value="DNA_brk_join_enz"/>
</dbReference>
<dbReference type="GO" id="GO:0007059">
    <property type="term" value="P:chromosome segregation"/>
    <property type="evidence" value="ECO:0007669"/>
    <property type="project" value="UniProtKB-KW"/>
</dbReference>
<keyword evidence="5" id="KW-0132">Cell division</keyword>
<evidence type="ECO:0000256" key="2">
    <source>
        <dbReference type="ARBA" id="ARBA00004496"/>
    </source>
</evidence>
<dbReference type="Proteomes" id="UP000001661">
    <property type="component" value="Chromosome"/>
</dbReference>
<comment type="subcellular location">
    <subcellularLocation>
        <location evidence="2">Cytoplasm</location>
    </subcellularLocation>
</comment>
<gene>
    <name evidence="14" type="ordered locus">Acear_0584</name>
</gene>
<evidence type="ECO:0000313" key="15">
    <source>
        <dbReference type="Proteomes" id="UP000001661"/>
    </source>
</evidence>
<dbReference type="InterPro" id="IPR004107">
    <property type="entry name" value="Integrase_SAM-like_N"/>
</dbReference>
<dbReference type="PROSITE" id="PS51900">
    <property type="entry name" value="CB"/>
    <property type="match status" value="1"/>
</dbReference>
<organism evidence="14 15">
    <name type="scientific">Acetohalobium arabaticum (strain ATCC 49924 / DSM 5501 / Z-7288)</name>
    <dbReference type="NCBI Taxonomy" id="574087"/>
    <lineage>
        <taxon>Bacteria</taxon>
        <taxon>Bacillati</taxon>
        <taxon>Bacillota</taxon>
        <taxon>Clostridia</taxon>
        <taxon>Halanaerobiales</taxon>
        <taxon>Halobacteroidaceae</taxon>
        <taxon>Acetohalobium</taxon>
    </lineage>
</organism>
<dbReference type="GO" id="GO:0003677">
    <property type="term" value="F:DNA binding"/>
    <property type="evidence" value="ECO:0007669"/>
    <property type="project" value="UniProtKB-UniRule"/>
</dbReference>
<dbReference type="GO" id="GO:0015074">
    <property type="term" value="P:DNA integration"/>
    <property type="evidence" value="ECO:0007669"/>
    <property type="project" value="UniProtKB-KW"/>
</dbReference>
<dbReference type="InterPro" id="IPR013762">
    <property type="entry name" value="Integrase-like_cat_sf"/>
</dbReference>
<evidence type="ECO:0000256" key="11">
    <source>
        <dbReference type="PROSITE-ProRule" id="PRU01248"/>
    </source>
</evidence>
<keyword evidence="6" id="KW-0159">Chromosome partition</keyword>
<dbReference type="Pfam" id="PF13495">
    <property type="entry name" value="Phage_int_SAM_4"/>
    <property type="match status" value="1"/>
</dbReference>
<keyword evidence="10" id="KW-0131">Cell cycle</keyword>
<dbReference type="HOGENOM" id="CLU_027562_9_2_9"/>
<dbReference type="Pfam" id="PF00589">
    <property type="entry name" value="Phage_integrase"/>
    <property type="match status" value="1"/>
</dbReference>
<keyword evidence="8 11" id="KW-0238">DNA-binding</keyword>
<keyword evidence="9" id="KW-0233">DNA recombination</keyword>
<evidence type="ECO:0000259" key="12">
    <source>
        <dbReference type="PROSITE" id="PS51898"/>
    </source>
</evidence>
<name>D9QV68_ACEAZ</name>
<protein>
    <submittedName>
        <fullName evidence="14">Integrase family protein</fullName>
    </submittedName>
</protein>
<dbReference type="Gene3D" id="1.10.150.130">
    <property type="match status" value="1"/>
</dbReference>
<evidence type="ECO:0000256" key="10">
    <source>
        <dbReference type="ARBA" id="ARBA00023306"/>
    </source>
</evidence>
<dbReference type="InterPro" id="IPR002104">
    <property type="entry name" value="Integrase_catalytic"/>
</dbReference>
<comment type="function">
    <text evidence="1">Site-specific tyrosine recombinase, which acts by catalyzing the cutting and rejoining of the recombining DNA molecules.</text>
</comment>
<evidence type="ECO:0000256" key="9">
    <source>
        <dbReference type="ARBA" id="ARBA00023172"/>
    </source>
</evidence>
<dbReference type="PANTHER" id="PTHR30349:SF77">
    <property type="entry name" value="TYROSINE RECOMBINASE XERC"/>
    <property type="match status" value="1"/>
</dbReference>
<evidence type="ECO:0000313" key="14">
    <source>
        <dbReference type="EMBL" id="ADL12127.1"/>
    </source>
</evidence>
<evidence type="ECO:0000256" key="1">
    <source>
        <dbReference type="ARBA" id="ARBA00003283"/>
    </source>
</evidence>
<proteinExistence type="inferred from homology"/>
<keyword evidence="7" id="KW-0229">DNA integration</keyword>
<comment type="similarity">
    <text evidence="3">Belongs to the 'phage' integrase family.</text>
</comment>
<keyword evidence="4" id="KW-0963">Cytoplasm</keyword>
<keyword evidence="15" id="KW-1185">Reference proteome</keyword>
<dbReference type="STRING" id="574087.Acear_0584"/>
<sequence length="310" mass="36368">MKLINLMEDFLQWIEVEKGYADSTIKAYEYDILLFLRWYDGGEIIQGENKEDLKIKLKRIELENVTLEELRKFVVYLAQELDYSNTTRCRKIASLKSFWNYLCKVRKLTDNIASDLSLPKKEPTTEIYLKQKEINQLFVAIDEISRNIIRDKSILAVLLYTGIRVSECINLNLSDIDLESRILRIVKGKGGKSRMIGINKELMPYIKDYLQKRQQVLIEGNPLFLSERGNRLNKRTLQYHFKRWVEEAGLPDEVTVHKCRHTFLSHLCQNGASLAEIKQISGHKNLASLQRYLHNDQKRLNKIVNKVSYK</sequence>
<feature type="domain" description="Tyr recombinase" evidence="12">
    <location>
        <begin position="123"/>
        <end position="305"/>
    </location>
</feature>
<dbReference type="EMBL" id="CP002105">
    <property type="protein sequence ID" value="ADL12127.1"/>
    <property type="molecule type" value="Genomic_DNA"/>
</dbReference>
<evidence type="ECO:0000256" key="7">
    <source>
        <dbReference type="ARBA" id="ARBA00022908"/>
    </source>
</evidence>
<evidence type="ECO:0000256" key="4">
    <source>
        <dbReference type="ARBA" id="ARBA00022490"/>
    </source>
</evidence>
<reference evidence="14 15" key="1">
    <citation type="journal article" date="2010" name="Stand. Genomic Sci.">
        <title>Complete genome sequence of Acetohalobium arabaticum type strain (Z-7288).</title>
        <authorList>
            <person name="Sikorski J."/>
            <person name="Lapidus A."/>
            <person name="Chertkov O."/>
            <person name="Lucas S."/>
            <person name="Copeland A."/>
            <person name="Glavina Del Rio T."/>
            <person name="Nolan M."/>
            <person name="Tice H."/>
            <person name="Cheng J.F."/>
            <person name="Han C."/>
            <person name="Brambilla E."/>
            <person name="Pitluck S."/>
            <person name="Liolios K."/>
            <person name="Ivanova N."/>
            <person name="Mavromatis K."/>
            <person name="Mikhailova N."/>
            <person name="Pati A."/>
            <person name="Bruce D."/>
            <person name="Detter C."/>
            <person name="Tapia R."/>
            <person name="Goodwin L."/>
            <person name="Chen A."/>
            <person name="Palaniappan K."/>
            <person name="Land M."/>
            <person name="Hauser L."/>
            <person name="Chang Y.J."/>
            <person name="Jeffries C.D."/>
            <person name="Rohde M."/>
            <person name="Goker M."/>
            <person name="Spring S."/>
            <person name="Woyke T."/>
            <person name="Bristow J."/>
            <person name="Eisen J.A."/>
            <person name="Markowitz V."/>
            <person name="Hugenholtz P."/>
            <person name="Kyrpides N.C."/>
            <person name="Klenk H.P."/>
        </authorList>
    </citation>
    <scope>NUCLEOTIDE SEQUENCE [LARGE SCALE GENOMIC DNA]</scope>
    <source>
        <strain evidence="15">ATCC 49924 / DSM 5501 / Z-7288</strain>
    </source>
</reference>
<dbReference type="InterPro" id="IPR050090">
    <property type="entry name" value="Tyrosine_recombinase_XerCD"/>
</dbReference>
<dbReference type="RefSeq" id="WP_013277573.1">
    <property type="nucleotide sequence ID" value="NC_014378.1"/>
</dbReference>
<dbReference type="SUPFAM" id="SSF56349">
    <property type="entry name" value="DNA breaking-rejoining enzymes"/>
    <property type="match status" value="1"/>
</dbReference>
<evidence type="ECO:0000256" key="5">
    <source>
        <dbReference type="ARBA" id="ARBA00022618"/>
    </source>
</evidence>
<dbReference type="eggNOG" id="COG4974">
    <property type="taxonomic scope" value="Bacteria"/>
</dbReference>
<dbReference type="GO" id="GO:0006310">
    <property type="term" value="P:DNA recombination"/>
    <property type="evidence" value="ECO:0007669"/>
    <property type="project" value="UniProtKB-KW"/>
</dbReference>
<dbReference type="PANTHER" id="PTHR30349">
    <property type="entry name" value="PHAGE INTEGRASE-RELATED"/>
    <property type="match status" value="1"/>
</dbReference>
<dbReference type="PROSITE" id="PS51898">
    <property type="entry name" value="TYR_RECOMBINASE"/>
    <property type="match status" value="1"/>
</dbReference>
<dbReference type="GO" id="GO:0051301">
    <property type="term" value="P:cell division"/>
    <property type="evidence" value="ECO:0007669"/>
    <property type="project" value="UniProtKB-KW"/>
</dbReference>
<dbReference type="InterPro" id="IPR010998">
    <property type="entry name" value="Integrase_recombinase_N"/>
</dbReference>
<evidence type="ECO:0000259" key="13">
    <source>
        <dbReference type="PROSITE" id="PS51900"/>
    </source>
</evidence>
<evidence type="ECO:0000256" key="8">
    <source>
        <dbReference type="ARBA" id="ARBA00023125"/>
    </source>
</evidence>
<dbReference type="InterPro" id="IPR044068">
    <property type="entry name" value="CB"/>
</dbReference>
<feature type="domain" description="Core-binding (CB)" evidence="13">
    <location>
        <begin position="1"/>
        <end position="103"/>
    </location>
</feature>
<evidence type="ECO:0000256" key="6">
    <source>
        <dbReference type="ARBA" id="ARBA00022829"/>
    </source>
</evidence>
<dbReference type="AlphaFoldDB" id="D9QV68"/>
<evidence type="ECO:0000256" key="3">
    <source>
        <dbReference type="ARBA" id="ARBA00008857"/>
    </source>
</evidence>
<dbReference type="KEGG" id="aar:Acear_0584"/>
<dbReference type="GO" id="GO:0005737">
    <property type="term" value="C:cytoplasm"/>
    <property type="evidence" value="ECO:0007669"/>
    <property type="project" value="UniProtKB-SubCell"/>
</dbReference>